<dbReference type="PROSITE" id="PS51257">
    <property type="entry name" value="PROKAR_LIPOPROTEIN"/>
    <property type="match status" value="1"/>
</dbReference>
<organism evidence="1 2">
    <name type="scientific">Pseudonocardia ailaonensis</name>
    <dbReference type="NCBI Taxonomy" id="367279"/>
    <lineage>
        <taxon>Bacteria</taxon>
        <taxon>Bacillati</taxon>
        <taxon>Actinomycetota</taxon>
        <taxon>Actinomycetes</taxon>
        <taxon>Pseudonocardiales</taxon>
        <taxon>Pseudonocardiaceae</taxon>
        <taxon>Pseudonocardia</taxon>
    </lineage>
</organism>
<sequence>MVVVRVAAGACATTAGGCVTTTGGAVVVVAVVVAAADVLVGTLRTGADASETGSDGVEQPASAARASRAATAPILPGSVRVTSDVSVVRFGPQRSRARDRQEW</sequence>
<gene>
    <name evidence="1" type="ORF">GCM10009836_70740</name>
</gene>
<reference evidence="1 2" key="1">
    <citation type="journal article" date="2019" name="Int. J. Syst. Evol. Microbiol.">
        <title>The Global Catalogue of Microorganisms (GCM) 10K type strain sequencing project: providing services to taxonomists for standard genome sequencing and annotation.</title>
        <authorList>
            <consortium name="The Broad Institute Genomics Platform"/>
            <consortium name="The Broad Institute Genome Sequencing Center for Infectious Disease"/>
            <person name="Wu L."/>
            <person name="Ma J."/>
        </authorList>
    </citation>
    <scope>NUCLEOTIDE SEQUENCE [LARGE SCALE GENOMIC DNA]</scope>
    <source>
        <strain evidence="1 2">JCM 16009</strain>
    </source>
</reference>
<evidence type="ECO:0000313" key="2">
    <source>
        <dbReference type="Proteomes" id="UP001500449"/>
    </source>
</evidence>
<accession>A0ABN2NP12</accession>
<evidence type="ECO:0000313" key="1">
    <source>
        <dbReference type="EMBL" id="GAA1879234.1"/>
    </source>
</evidence>
<proteinExistence type="predicted"/>
<dbReference type="Proteomes" id="UP001500449">
    <property type="component" value="Unassembled WGS sequence"/>
</dbReference>
<evidence type="ECO:0008006" key="3">
    <source>
        <dbReference type="Google" id="ProtNLM"/>
    </source>
</evidence>
<name>A0ABN2NP12_9PSEU</name>
<protein>
    <recommendedName>
        <fullName evidence="3">Secreted protein</fullName>
    </recommendedName>
</protein>
<keyword evidence="2" id="KW-1185">Reference proteome</keyword>
<comment type="caution">
    <text evidence="1">The sequence shown here is derived from an EMBL/GenBank/DDBJ whole genome shotgun (WGS) entry which is preliminary data.</text>
</comment>
<dbReference type="EMBL" id="BAAAQK010000029">
    <property type="protein sequence ID" value="GAA1879234.1"/>
    <property type="molecule type" value="Genomic_DNA"/>
</dbReference>